<feature type="domain" description="AAA" evidence="1">
    <location>
        <begin position="5"/>
        <end position="174"/>
    </location>
</feature>
<dbReference type="InterPro" id="IPR027417">
    <property type="entry name" value="P-loop_NTPase"/>
</dbReference>
<evidence type="ECO:0000313" key="2">
    <source>
        <dbReference type="EMBL" id="MFC5602447.1"/>
    </source>
</evidence>
<evidence type="ECO:0000313" key="3">
    <source>
        <dbReference type="Proteomes" id="UP001596071"/>
    </source>
</evidence>
<dbReference type="PANTHER" id="PTHR13696">
    <property type="entry name" value="P-LOOP CONTAINING NUCLEOSIDE TRIPHOSPHATE HYDROLASE"/>
    <property type="match status" value="1"/>
</dbReference>
<protein>
    <submittedName>
        <fullName evidence="2">ParA family protein</fullName>
    </submittedName>
</protein>
<dbReference type="RefSeq" id="WP_381442537.1">
    <property type="nucleotide sequence ID" value="NZ_JBHSNP010000009.1"/>
</dbReference>
<sequence length="270" mass="30451">MSYSISVISTKGGVGKSTLTKFLSIAFAELGKTVCVIDLCQNGSVPTGFLRDRDAFEHTTYDWLTGASEPSQVINQFVDSGIYFIPANETIDDFEAFTEKKLTASRRLFAIKEKIAPLKNIFDVIIFDTHPSENSDLVSYAIAASDFCLIPLETDLDSVIGAKRSVEIINEFMEMQTLDYGIVPNKVSQTNFKLRKQLETFITELVDEGIPEEKFLSWVRHSDIVTTSKNEKMMLKDYKNNKYAKKLIKDFEQVAKEVDSVLRKRGHTNG</sequence>
<dbReference type="InterPro" id="IPR025669">
    <property type="entry name" value="AAA_dom"/>
</dbReference>
<evidence type="ECO:0000259" key="1">
    <source>
        <dbReference type="Pfam" id="PF13614"/>
    </source>
</evidence>
<dbReference type="PANTHER" id="PTHR13696:SF99">
    <property type="entry name" value="COBYRINIC ACID AC-DIAMIDE SYNTHASE"/>
    <property type="match status" value="1"/>
</dbReference>
<gene>
    <name evidence="2" type="ORF">ACFPTP_04375</name>
</gene>
<keyword evidence="3" id="KW-1185">Reference proteome</keyword>
<dbReference type="CDD" id="cd02042">
    <property type="entry name" value="ParAB_family"/>
    <property type="match status" value="1"/>
</dbReference>
<organism evidence="2 3">
    <name type="scientific">Sporosarcina koreensis</name>
    <dbReference type="NCBI Taxonomy" id="334735"/>
    <lineage>
        <taxon>Bacteria</taxon>
        <taxon>Bacillati</taxon>
        <taxon>Bacillota</taxon>
        <taxon>Bacilli</taxon>
        <taxon>Bacillales</taxon>
        <taxon>Caryophanaceae</taxon>
        <taxon>Sporosarcina</taxon>
    </lineage>
</organism>
<accession>A0ABW0TUP3</accession>
<dbReference type="InterPro" id="IPR050678">
    <property type="entry name" value="DNA_Partitioning_ATPase"/>
</dbReference>
<dbReference type="Proteomes" id="UP001596071">
    <property type="component" value="Unassembled WGS sequence"/>
</dbReference>
<reference evidence="3" key="1">
    <citation type="journal article" date="2019" name="Int. J. Syst. Evol. Microbiol.">
        <title>The Global Catalogue of Microorganisms (GCM) 10K type strain sequencing project: providing services to taxonomists for standard genome sequencing and annotation.</title>
        <authorList>
            <consortium name="The Broad Institute Genomics Platform"/>
            <consortium name="The Broad Institute Genome Sequencing Center for Infectious Disease"/>
            <person name="Wu L."/>
            <person name="Ma J."/>
        </authorList>
    </citation>
    <scope>NUCLEOTIDE SEQUENCE [LARGE SCALE GENOMIC DNA]</scope>
    <source>
        <strain evidence="3">KACC 11299</strain>
    </source>
</reference>
<dbReference type="Gene3D" id="3.40.50.300">
    <property type="entry name" value="P-loop containing nucleotide triphosphate hydrolases"/>
    <property type="match status" value="1"/>
</dbReference>
<dbReference type="EMBL" id="JBHSNP010000009">
    <property type="protein sequence ID" value="MFC5602447.1"/>
    <property type="molecule type" value="Genomic_DNA"/>
</dbReference>
<proteinExistence type="predicted"/>
<dbReference type="Pfam" id="PF13614">
    <property type="entry name" value="AAA_31"/>
    <property type="match status" value="1"/>
</dbReference>
<comment type="caution">
    <text evidence="2">The sequence shown here is derived from an EMBL/GenBank/DDBJ whole genome shotgun (WGS) entry which is preliminary data.</text>
</comment>
<name>A0ABW0TUP3_9BACL</name>
<dbReference type="SUPFAM" id="SSF52540">
    <property type="entry name" value="P-loop containing nucleoside triphosphate hydrolases"/>
    <property type="match status" value="1"/>
</dbReference>